<evidence type="ECO:0000256" key="8">
    <source>
        <dbReference type="ARBA" id="ARBA00049047"/>
    </source>
</evidence>
<keyword evidence="4" id="KW-0028">Amino-acid biosynthesis</keyword>
<evidence type="ECO:0000313" key="11">
    <source>
        <dbReference type="Proteomes" id="UP000198733"/>
    </source>
</evidence>
<accession>A0A1H9AQV7</accession>
<dbReference type="InterPro" id="IPR011060">
    <property type="entry name" value="RibuloseP-bd_barrel"/>
</dbReference>
<gene>
    <name evidence="10" type="ORF">SAMN05216232_0897</name>
</gene>
<evidence type="ECO:0000256" key="1">
    <source>
        <dbReference type="ARBA" id="ARBA00004733"/>
    </source>
</evidence>
<evidence type="ECO:0000256" key="3">
    <source>
        <dbReference type="ARBA" id="ARBA00012043"/>
    </source>
</evidence>
<dbReference type="Proteomes" id="UP000198733">
    <property type="component" value="Unassembled WGS sequence"/>
</dbReference>
<dbReference type="NCBIfam" id="TIGR00262">
    <property type="entry name" value="trpA"/>
    <property type="match status" value="1"/>
</dbReference>
<dbReference type="RefSeq" id="WP_092502564.1">
    <property type="nucleotide sequence ID" value="NZ_FOEH01000001.1"/>
</dbReference>
<organism evidence="10 11">
    <name type="scientific">Virgibacillus subterraneus</name>
    <dbReference type="NCBI Taxonomy" id="621109"/>
    <lineage>
        <taxon>Bacteria</taxon>
        <taxon>Bacillati</taxon>
        <taxon>Bacillota</taxon>
        <taxon>Bacilli</taxon>
        <taxon>Bacillales</taxon>
        <taxon>Bacillaceae</taxon>
        <taxon>Virgibacillus</taxon>
    </lineage>
</organism>
<keyword evidence="5" id="KW-0822">Tryptophan biosynthesis</keyword>
<dbReference type="InterPro" id="IPR002028">
    <property type="entry name" value="Trp_synthase_suA"/>
</dbReference>
<dbReference type="PANTHER" id="PTHR43406">
    <property type="entry name" value="TRYPTOPHAN SYNTHASE, ALPHA CHAIN"/>
    <property type="match status" value="1"/>
</dbReference>
<proteinExistence type="inferred from homology"/>
<evidence type="ECO:0000313" key="10">
    <source>
        <dbReference type="EMBL" id="SEP79039.1"/>
    </source>
</evidence>
<reference evidence="10 11" key="1">
    <citation type="submission" date="2016-10" db="EMBL/GenBank/DDBJ databases">
        <authorList>
            <person name="Varghese N."/>
            <person name="Submissions S."/>
        </authorList>
    </citation>
    <scope>NUCLEOTIDE SEQUENCE [LARGE SCALE GENOMIC DNA]</scope>
    <source>
        <strain evidence="10 11">CGMCC 1.7734</strain>
    </source>
</reference>
<evidence type="ECO:0000256" key="5">
    <source>
        <dbReference type="ARBA" id="ARBA00022822"/>
    </source>
</evidence>
<dbReference type="PANTHER" id="PTHR43406:SF1">
    <property type="entry name" value="TRYPTOPHAN SYNTHASE ALPHA CHAIN, CHLOROPLASTIC"/>
    <property type="match status" value="1"/>
</dbReference>
<evidence type="ECO:0000256" key="6">
    <source>
        <dbReference type="ARBA" id="ARBA00023141"/>
    </source>
</evidence>
<dbReference type="SUPFAM" id="SSF51366">
    <property type="entry name" value="Ribulose-phoshate binding barrel"/>
    <property type="match status" value="1"/>
</dbReference>
<keyword evidence="6" id="KW-0057">Aromatic amino acid biosynthesis</keyword>
<comment type="subunit">
    <text evidence="2">Tetramer of two alpha and two beta chains.</text>
</comment>
<dbReference type="EMBL" id="FOEH01000001">
    <property type="protein sequence ID" value="SEP79039.1"/>
    <property type="molecule type" value="Genomic_DNA"/>
</dbReference>
<evidence type="ECO:0000256" key="9">
    <source>
        <dbReference type="RuleBase" id="RU003662"/>
    </source>
</evidence>
<keyword evidence="11" id="KW-1185">Reference proteome</keyword>
<comment type="pathway">
    <text evidence="1">Amino-acid biosynthesis; L-tryptophan biosynthesis; L-tryptophan from chorismate: step 5/5.</text>
</comment>
<dbReference type="Gene3D" id="3.20.20.70">
    <property type="entry name" value="Aldolase class I"/>
    <property type="match status" value="1"/>
</dbReference>
<keyword evidence="7" id="KW-0456">Lyase</keyword>
<comment type="caution">
    <text evidence="10">The sequence shown here is derived from an EMBL/GenBank/DDBJ whole genome shotgun (WGS) entry which is preliminary data.</text>
</comment>
<protein>
    <recommendedName>
        <fullName evidence="3">tryptophan synthase</fullName>
        <ecNumber evidence="3">4.2.1.20</ecNumber>
    </recommendedName>
</protein>
<sequence>MVYVHSKKNNLKLPEVFLTGYFVGKHPSHEESIDLITACVSAGLDAVEIGIPSTDPYLDGDVISHAHATVVEDFRKQEDYFSYLKQLRENINVPVWIMGYYNDLVKDDLYKKLAAAQLADGFVIPDLQQGHFHAMRKEIHPLGAAIFPVVNDGMRDDELCQYIEDTELLYCQLYKGETGKSIANVNSLPLFYQRMRNLTDAKLMGGFGIKDGQLAKNVYHTGYDGVVVGSEIVRLVNEGSREELLRLIKELASAKSRKEE</sequence>
<dbReference type="Pfam" id="PF00290">
    <property type="entry name" value="Trp_syntA"/>
    <property type="match status" value="1"/>
</dbReference>
<dbReference type="CDD" id="cd04724">
    <property type="entry name" value="Tryptophan_synthase_alpha"/>
    <property type="match status" value="1"/>
</dbReference>
<evidence type="ECO:0000256" key="2">
    <source>
        <dbReference type="ARBA" id="ARBA00011270"/>
    </source>
</evidence>
<name>A0A1H9AQV7_9BACI</name>
<comment type="similarity">
    <text evidence="9">Belongs to the TrpA family.</text>
</comment>
<dbReference type="EC" id="4.2.1.20" evidence="3"/>
<comment type="catalytic activity">
    <reaction evidence="8">
        <text>(1S,2R)-1-C-(indol-3-yl)glycerol 3-phosphate + L-serine = D-glyceraldehyde 3-phosphate + L-tryptophan + H2O</text>
        <dbReference type="Rhea" id="RHEA:10532"/>
        <dbReference type="ChEBI" id="CHEBI:15377"/>
        <dbReference type="ChEBI" id="CHEBI:33384"/>
        <dbReference type="ChEBI" id="CHEBI:57912"/>
        <dbReference type="ChEBI" id="CHEBI:58866"/>
        <dbReference type="ChEBI" id="CHEBI:59776"/>
        <dbReference type="EC" id="4.2.1.20"/>
    </reaction>
</comment>
<dbReference type="InterPro" id="IPR013785">
    <property type="entry name" value="Aldolase_TIM"/>
</dbReference>
<evidence type="ECO:0000256" key="4">
    <source>
        <dbReference type="ARBA" id="ARBA00022605"/>
    </source>
</evidence>
<evidence type="ECO:0000256" key="7">
    <source>
        <dbReference type="ARBA" id="ARBA00023239"/>
    </source>
</evidence>